<reference evidence="12 13" key="1">
    <citation type="journal article" date="2003" name="Nature">
        <title>Genome divergence in two Prochlorococcus ecotypes reflects oceanic niche differentiation.</title>
        <authorList>
            <person name="Rocap G."/>
            <person name="Larimer F.W."/>
            <person name="Lamerdin J.E."/>
            <person name="Malfatti S."/>
            <person name="Chain P."/>
            <person name="Ahlgren N.A."/>
            <person name="Arellano A."/>
            <person name="Coleman M."/>
            <person name="Hauser L."/>
            <person name="Hess W.R."/>
            <person name="Johnson Z.I."/>
            <person name="Land M.L."/>
            <person name="Lindell D."/>
            <person name="Post A.F."/>
            <person name="Regala W."/>
            <person name="Shah M."/>
            <person name="Shaw S.L."/>
            <person name="Steglich C."/>
            <person name="Sullivan M.B."/>
            <person name="Ting C.S."/>
            <person name="Tolonen A."/>
            <person name="Webb E.A."/>
            <person name="Zinser E.R."/>
            <person name="Chisholm S.W."/>
        </authorList>
    </citation>
    <scope>NUCLEOTIDE SEQUENCE [LARGE SCALE GENOMIC DNA]</scope>
    <source>
        <strain evidence="13">CCMP1986 / NIES-2087 / MED4</strain>
    </source>
</reference>
<keyword evidence="5" id="KW-0479">Metal-binding</keyword>
<evidence type="ECO:0000256" key="10">
    <source>
        <dbReference type="ARBA" id="ARBA00049893"/>
    </source>
</evidence>
<dbReference type="GO" id="GO:0005507">
    <property type="term" value="F:copper ion binding"/>
    <property type="evidence" value="ECO:0007669"/>
    <property type="project" value="TreeGrafter"/>
</dbReference>
<gene>
    <name evidence="12" type="ordered locus">PMM0528</name>
</gene>
<comment type="similarity">
    <text evidence="3 11">Belongs to the purine nucleoside phosphorylase YfiH/LACC1 family.</text>
</comment>
<evidence type="ECO:0000256" key="4">
    <source>
        <dbReference type="ARBA" id="ARBA00022679"/>
    </source>
</evidence>
<dbReference type="Gene3D" id="3.60.140.10">
    <property type="entry name" value="CNF1/YfiH-like putative cysteine hydrolases"/>
    <property type="match status" value="1"/>
</dbReference>
<keyword evidence="6" id="KW-0378">Hydrolase</keyword>
<dbReference type="KEGG" id="pmm:PMM0528"/>
<evidence type="ECO:0000256" key="8">
    <source>
        <dbReference type="ARBA" id="ARBA00047989"/>
    </source>
</evidence>
<dbReference type="CDD" id="cd16833">
    <property type="entry name" value="YfiH"/>
    <property type="match status" value="1"/>
</dbReference>
<dbReference type="GO" id="GO:0016787">
    <property type="term" value="F:hydrolase activity"/>
    <property type="evidence" value="ECO:0007669"/>
    <property type="project" value="UniProtKB-KW"/>
</dbReference>
<evidence type="ECO:0000256" key="1">
    <source>
        <dbReference type="ARBA" id="ARBA00000553"/>
    </source>
</evidence>
<dbReference type="STRING" id="59919.PMM0528"/>
<comment type="catalytic activity">
    <reaction evidence="10">
        <text>S-methyl-5'-thioadenosine + phosphate = 5-(methylsulfanyl)-alpha-D-ribose 1-phosphate + adenine</text>
        <dbReference type="Rhea" id="RHEA:11852"/>
        <dbReference type="ChEBI" id="CHEBI:16708"/>
        <dbReference type="ChEBI" id="CHEBI:17509"/>
        <dbReference type="ChEBI" id="CHEBI:43474"/>
        <dbReference type="ChEBI" id="CHEBI:58533"/>
        <dbReference type="EC" id="2.4.2.28"/>
    </reaction>
    <physiologicalReaction direction="left-to-right" evidence="10">
        <dbReference type="Rhea" id="RHEA:11853"/>
    </physiologicalReaction>
</comment>
<dbReference type="AlphaFoldDB" id="Q7V2F2"/>
<evidence type="ECO:0000313" key="13">
    <source>
        <dbReference type="Proteomes" id="UP000001026"/>
    </source>
</evidence>
<evidence type="ECO:0000256" key="6">
    <source>
        <dbReference type="ARBA" id="ARBA00022801"/>
    </source>
</evidence>
<protein>
    <recommendedName>
        <fullName evidence="11">Purine nucleoside phosphorylase</fullName>
    </recommendedName>
</protein>
<comment type="catalytic activity">
    <reaction evidence="8">
        <text>adenosine + H2O + H(+) = inosine + NH4(+)</text>
        <dbReference type="Rhea" id="RHEA:24408"/>
        <dbReference type="ChEBI" id="CHEBI:15377"/>
        <dbReference type="ChEBI" id="CHEBI:15378"/>
        <dbReference type="ChEBI" id="CHEBI:16335"/>
        <dbReference type="ChEBI" id="CHEBI:17596"/>
        <dbReference type="ChEBI" id="CHEBI:28938"/>
        <dbReference type="EC" id="3.5.4.4"/>
    </reaction>
    <physiologicalReaction direction="left-to-right" evidence="8">
        <dbReference type="Rhea" id="RHEA:24409"/>
    </physiologicalReaction>
</comment>
<dbReference type="EMBL" id="BX548174">
    <property type="protein sequence ID" value="CAE18987.1"/>
    <property type="molecule type" value="Genomic_DNA"/>
</dbReference>
<dbReference type="InterPro" id="IPR038371">
    <property type="entry name" value="Cu_polyphenol_OxRdtase_sf"/>
</dbReference>
<evidence type="ECO:0000256" key="5">
    <source>
        <dbReference type="ARBA" id="ARBA00022723"/>
    </source>
</evidence>
<dbReference type="OrthoDB" id="4279at2"/>
<dbReference type="eggNOG" id="COG1496">
    <property type="taxonomic scope" value="Bacteria"/>
</dbReference>
<evidence type="ECO:0000256" key="7">
    <source>
        <dbReference type="ARBA" id="ARBA00022833"/>
    </source>
</evidence>
<dbReference type="InterPro" id="IPR003730">
    <property type="entry name" value="Cu_polyphenol_OxRdtase"/>
</dbReference>
<evidence type="ECO:0000256" key="3">
    <source>
        <dbReference type="ARBA" id="ARBA00007353"/>
    </source>
</evidence>
<dbReference type="Proteomes" id="UP000001026">
    <property type="component" value="Chromosome"/>
</dbReference>
<evidence type="ECO:0000313" key="12">
    <source>
        <dbReference type="EMBL" id="CAE18987.1"/>
    </source>
</evidence>
<keyword evidence="4" id="KW-0808">Transferase</keyword>
<dbReference type="PANTHER" id="PTHR30616:SF2">
    <property type="entry name" value="PURINE NUCLEOSIDE PHOSPHORYLASE LACC1"/>
    <property type="match status" value="1"/>
</dbReference>
<comment type="catalytic activity">
    <reaction evidence="9">
        <text>adenosine + phosphate = alpha-D-ribose 1-phosphate + adenine</text>
        <dbReference type="Rhea" id="RHEA:27642"/>
        <dbReference type="ChEBI" id="CHEBI:16335"/>
        <dbReference type="ChEBI" id="CHEBI:16708"/>
        <dbReference type="ChEBI" id="CHEBI:43474"/>
        <dbReference type="ChEBI" id="CHEBI:57720"/>
        <dbReference type="EC" id="2.4.2.1"/>
    </reaction>
    <physiologicalReaction direction="left-to-right" evidence="9">
        <dbReference type="Rhea" id="RHEA:27643"/>
    </physiologicalReaction>
</comment>
<name>Q7V2F2_PROMP</name>
<dbReference type="GO" id="GO:0017061">
    <property type="term" value="F:S-methyl-5-thioadenosine phosphorylase activity"/>
    <property type="evidence" value="ECO:0007669"/>
    <property type="project" value="UniProtKB-EC"/>
</dbReference>
<dbReference type="NCBIfam" id="TIGR00726">
    <property type="entry name" value="peptidoglycan editing factor PgeF"/>
    <property type="match status" value="1"/>
</dbReference>
<proteinExistence type="inferred from homology"/>
<evidence type="ECO:0000256" key="11">
    <source>
        <dbReference type="RuleBase" id="RU361274"/>
    </source>
</evidence>
<comment type="catalytic activity">
    <reaction evidence="1">
        <text>inosine + phosphate = alpha-D-ribose 1-phosphate + hypoxanthine</text>
        <dbReference type="Rhea" id="RHEA:27646"/>
        <dbReference type="ChEBI" id="CHEBI:17368"/>
        <dbReference type="ChEBI" id="CHEBI:17596"/>
        <dbReference type="ChEBI" id="CHEBI:43474"/>
        <dbReference type="ChEBI" id="CHEBI:57720"/>
        <dbReference type="EC" id="2.4.2.1"/>
    </reaction>
    <physiologicalReaction direction="left-to-right" evidence="1">
        <dbReference type="Rhea" id="RHEA:27647"/>
    </physiologicalReaction>
</comment>
<dbReference type="PANTHER" id="PTHR30616">
    <property type="entry name" value="UNCHARACTERIZED PROTEIN YFIH"/>
    <property type="match status" value="1"/>
</dbReference>
<sequence>MSFSQKYFQENEFAIKDKKLIYYLSPTLLENNFKHGFFTKTSSEINLSLLSNRLKLNNKNCVLNQIHSNQIVVGSKTLEKERVEADGIVSDKQNQNLWIYTADCMPILFADKKKRLVAAIHCGRKGLENKIIKKLIKIFYDKGCSKEDMLVAIGPSISKKNYLIDNKTLQNFHKKAASKESISFSDSMEISLKSKESVNLQKNDLIPLNLKKYAHIELLKENISNTNIDISNLCTYESNHNFHSWRRTKTFLRQWNFISS</sequence>
<dbReference type="RefSeq" id="WP_011132163.1">
    <property type="nucleotide sequence ID" value="NC_005072.1"/>
</dbReference>
<dbReference type="InterPro" id="IPR011324">
    <property type="entry name" value="Cytotoxic_necrot_fac-like_cat"/>
</dbReference>
<accession>Q7V2F2</accession>
<evidence type="ECO:0000256" key="9">
    <source>
        <dbReference type="ARBA" id="ARBA00048968"/>
    </source>
</evidence>
<dbReference type="SUPFAM" id="SSF64438">
    <property type="entry name" value="CNF1/YfiH-like putative cysteine hydrolases"/>
    <property type="match status" value="1"/>
</dbReference>
<comment type="function">
    <text evidence="2">Purine nucleoside enzyme that catalyzes the phosphorolysis of adenosine and inosine nucleosides, yielding D-ribose 1-phosphate and the respective free bases, adenine and hypoxanthine. Also catalyzes the phosphorolysis of S-methyl-5'-thioadenosine into adenine and S-methyl-5-thio-alpha-D-ribose 1-phosphate. Also has adenosine deaminase activity.</text>
</comment>
<organism evidence="12 13">
    <name type="scientific">Prochlorococcus marinus subsp. pastoris (strain CCMP1986 / NIES-2087 / MED4)</name>
    <dbReference type="NCBI Taxonomy" id="59919"/>
    <lineage>
        <taxon>Bacteria</taxon>
        <taxon>Bacillati</taxon>
        <taxon>Cyanobacteriota</taxon>
        <taxon>Cyanophyceae</taxon>
        <taxon>Synechococcales</taxon>
        <taxon>Prochlorococcaceae</taxon>
        <taxon>Prochlorococcus</taxon>
    </lineage>
</organism>
<keyword evidence="7" id="KW-0862">Zinc</keyword>
<dbReference type="Pfam" id="PF02578">
    <property type="entry name" value="Cu-oxidase_4"/>
    <property type="match status" value="1"/>
</dbReference>
<evidence type="ECO:0000256" key="2">
    <source>
        <dbReference type="ARBA" id="ARBA00003215"/>
    </source>
</evidence>
<dbReference type="HOGENOM" id="CLU_065784_0_2_3"/>